<evidence type="ECO:0000256" key="3">
    <source>
        <dbReference type="ARBA" id="ARBA00023082"/>
    </source>
</evidence>
<dbReference type="SUPFAM" id="SSF88946">
    <property type="entry name" value="Sigma2 domain of RNA polymerase sigma factors"/>
    <property type="match status" value="1"/>
</dbReference>
<evidence type="ECO:0000256" key="6">
    <source>
        <dbReference type="RuleBase" id="RU000716"/>
    </source>
</evidence>
<evidence type="ECO:0000313" key="10">
    <source>
        <dbReference type="Proteomes" id="UP001500459"/>
    </source>
</evidence>
<evidence type="ECO:0000256" key="4">
    <source>
        <dbReference type="ARBA" id="ARBA00023125"/>
    </source>
</evidence>
<dbReference type="PANTHER" id="PTHR43133">
    <property type="entry name" value="RNA POLYMERASE ECF-TYPE SIGMA FACTO"/>
    <property type="match status" value="1"/>
</dbReference>
<evidence type="ECO:0000259" key="7">
    <source>
        <dbReference type="Pfam" id="PF04542"/>
    </source>
</evidence>
<gene>
    <name evidence="9" type="ORF">GCM10022393_30560</name>
</gene>
<keyword evidence="5 6" id="KW-0804">Transcription</keyword>
<keyword evidence="4 6" id="KW-0238">DNA-binding</keyword>
<comment type="similarity">
    <text evidence="1 6">Belongs to the sigma-70 factor family. ECF subfamily.</text>
</comment>
<dbReference type="Proteomes" id="UP001500459">
    <property type="component" value="Unassembled WGS sequence"/>
</dbReference>
<keyword evidence="2 6" id="KW-0805">Transcription regulation</keyword>
<dbReference type="InterPro" id="IPR000838">
    <property type="entry name" value="RNA_pol_sigma70_ECF_CS"/>
</dbReference>
<reference evidence="10" key="1">
    <citation type="journal article" date="2019" name="Int. J. Syst. Evol. Microbiol.">
        <title>The Global Catalogue of Microorganisms (GCM) 10K type strain sequencing project: providing services to taxonomists for standard genome sequencing and annotation.</title>
        <authorList>
            <consortium name="The Broad Institute Genomics Platform"/>
            <consortium name="The Broad Institute Genome Sequencing Center for Infectious Disease"/>
            <person name="Wu L."/>
            <person name="Ma J."/>
        </authorList>
    </citation>
    <scope>NUCLEOTIDE SEQUENCE [LARGE SCALE GENOMIC DNA]</scope>
    <source>
        <strain evidence="10">JCM 17106</strain>
    </source>
</reference>
<accession>A0ABP6UNC8</accession>
<feature type="domain" description="RNA polymerase sigma-70 region 2" evidence="7">
    <location>
        <begin position="40"/>
        <end position="107"/>
    </location>
</feature>
<dbReference type="Pfam" id="PF04542">
    <property type="entry name" value="Sigma70_r2"/>
    <property type="match status" value="1"/>
</dbReference>
<protein>
    <recommendedName>
        <fullName evidence="6">RNA polymerase sigma factor</fullName>
    </recommendedName>
</protein>
<dbReference type="Gene3D" id="1.10.10.10">
    <property type="entry name" value="Winged helix-like DNA-binding domain superfamily/Winged helix DNA-binding domain"/>
    <property type="match status" value="1"/>
</dbReference>
<dbReference type="InterPro" id="IPR039425">
    <property type="entry name" value="RNA_pol_sigma-70-like"/>
</dbReference>
<dbReference type="InterPro" id="IPR036388">
    <property type="entry name" value="WH-like_DNA-bd_sf"/>
</dbReference>
<dbReference type="InterPro" id="IPR014284">
    <property type="entry name" value="RNA_pol_sigma-70_dom"/>
</dbReference>
<name>A0ABP6UNC8_9FLAO</name>
<dbReference type="InterPro" id="IPR007627">
    <property type="entry name" value="RNA_pol_sigma70_r2"/>
</dbReference>
<dbReference type="InterPro" id="IPR013325">
    <property type="entry name" value="RNA_pol_sigma_r2"/>
</dbReference>
<comment type="caution">
    <text evidence="9">The sequence shown here is derived from an EMBL/GenBank/DDBJ whole genome shotgun (WGS) entry which is preliminary data.</text>
</comment>
<dbReference type="NCBIfam" id="TIGR02937">
    <property type="entry name" value="sigma70-ECF"/>
    <property type="match status" value="1"/>
</dbReference>
<dbReference type="PROSITE" id="PS01063">
    <property type="entry name" value="SIGMA70_ECF"/>
    <property type="match status" value="1"/>
</dbReference>
<evidence type="ECO:0000256" key="1">
    <source>
        <dbReference type="ARBA" id="ARBA00010641"/>
    </source>
</evidence>
<dbReference type="PANTHER" id="PTHR43133:SF51">
    <property type="entry name" value="RNA POLYMERASE SIGMA FACTOR"/>
    <property type="match status" value="1"/>
</dbReference>
<evidence type="ECO:0000256" key="5">
    <source>
        <dbReference type="ARBA" id="ARBA00023163"/>
    </source>
</evidence>
<evidence type="ECO:0000313" key="9">
    <source>
        <dbReference type="EMBL" id="GAA3514487.1"/>
    </source>
</evidence>
<evidence type="ECO:0000256" key="2">
    <source>
        <dbReference type="ARBA" id="ARBA00023015"/>
    </source>
</evidence>
<proteinExistence type="inferred from homology"/>
<sequence>MSFIVTNSKKQASYRYMNHQSDQYYINKILAGDINAFSTLVERYQSLVYTIAYRITKNKEEAEEIAQDTFVKAYTSLPNYRGEAKFSTWLYTIVYRRSLDIVKSKKRSITSEQVEEISEEHIEIVHDALSYLQEKERKEIIGNCILKLAEDEATIITLYYFEEKNIKEIKEIIGLTEDNIKIKLFRSRKKLYSILKYYVLPEINSTNGRAI</sequence>
<organism evidence="9 10">
    <name type="scientific">Aquimarina addita</name>
    <dbReference type="NCBI Taxonomy" id="870485"/>
    <lineage>
        <taxon>Bacteria</taxon>
        <taxon>Pseudomonadati</taxon>
        <taxon>Bacteroidota</taxon>
        <taxon>Flavobacteriia</taxon>
        <taxon>Flavobacteriales</taxon>
        <taxon>Flavobacteriaceae</taxon>
        <taxon>Aquimarina</taxon>
    </lineage>
</organism>
<dbReference type="EMBL" id="BAABCW010000013">
    <property type="protein sequence ID" value="GAA3514487.1"/>
    <property type="molecule type" value="Genomic_DNA"/>
</dbReference>
<keyword evidence="10" id="KW-1185">Reference proteome</keyword>
<feature type="domain" description="RNA polymerase sigma factor 70 region 4 type 2" evidence="8">
    <location>
        <begin position="139"/>
        <end position="191"/>
    </location>
</feature>
<dbReference type="InterPro" id="IPR013249">
    <property type="entry name" value="RNA_pol_sigma70_r4_t2"/>
</dbReference>
<dbReference type="Pfam" id="PF08281">
    <property type="entry name" value="Sigma70_r4_2"/>
    <property type="match status" value="1"/>
</dbReference>
<keyword evidence="3 6" id="KW-0731">Sigma factor</keyword>
<evidence type="ECO:0000259" key="8">
    <source>
        <dbReference type="Pfam" id="PF08281"/>
    </source>
</evidence>
<dbReference type="CDD" id="cd06171">
    <property type="entry name" value="Sigma70_r4"/>
    <property type="match status" value="1"/>
</dbReference>
<dbReference type="InterPro" id="IPR013324">
    <property type="entry name" value="RNA_pol_sigma_r3/r4-like"/>
</dbReference>
<dbReference type="SUPFAM" id="SSF88659">
    <property type="entry name" value="Sigma3 and sigma4 domains of RNA polymerase sigma factors"/>
    <property type="match status" value="1"/>
</dbReference>
<dbReference type="Gene3D" id="1.10.1740.10">
    <property type="match status" value="1"/>
</dbReference>